<sequence length="195" mass="21877">MKYYLTNVGFMISATSYQEQKLIKHQIGSIIQQAFLVEDLDSSIQDWLALGVGPFFVSRHPKYKTQVYRGQSIESDFSAAFAYSGDVQIELIQLHDDKPSVFEEFLRSQGFGVHHIGVLTDDIAADIEALELLGYSLIQRMTSLIDVETAFMSFPHKSGATLELIQRSPTLDAGFGMMKQITESWDGTGQAIHEF</sequence>
<gene>
    <name evidence="2" type="ORF">JWR99_14990</name>
</gene>
<reference evidence="2 3" key="2">
    <citation type="journal article" date="2023" name="Plant Pathol.">
        <title>Dismantling and reorganizing Pseudomonas marginalis sensu#lato.</title>
        <authorList>
            <person name="Sawada H."/>
            <person name="Fujikawa T."/>
            <person name="Satou M."/>
        </authorList>
    </citation>
    <scope>NUCLEOTIDE SEQUENCE [LARGE SCALE GENOMIC DNA]</scope>
    <source>
        <strain evidence="2 3">MAFF 301381</strain>
    </source>
</reference>
<dbReference type="Pfam" id="PF13669">
    <property type="entry name" value="Glyoxalase_4"/>
    <property type="match status" value="1"/>
</dbReference>
<evidence type="ECO:0000313" key="2">
    <source>
        <dbReference type="EMBL" id="MBN2977186.1"/>
    </source>
</evidence>
<dbReference type="SUPFAM" id="SSF54593">
    <property type="entry name" value="Glyoxalase/Bleomycin resistance protein/Dihydroxybiphenyl dioxygenase"/>
    <property type="match status" value="1"/>
</dbReference>
<dbReference type="Gene3D" id="3.10.180.10">
    <property type="entry name" value="2,3-Dihydroxybiphenyl 1,2-Dioxygenase, domain 1"/>
    <property type="match status" value="1"/>
</dbReference>
<evidence type="ECO:0000313" key="3">
    <source>
        <dbReference type="Proteomes" id="UP001154860"/>
    </source>
</evidence>
<protein>
    <submittedName>
        <fullName evidence="2">VOC family protein</fullName>
    </submittedName>
</protein>
<organism evidence="2 3">
    <name type="scientific">Pseudomonas lactucae</name>
    <dbReference type="NCBI Taxonomy" id="2813360"/>
    <lineage>
        <taxon>Bacteria</taxon>
        <taxon>Pseudomonadati</taxon>
        <taxon>Pseudomonadota</taxon>
        <taxon>Gammaproteobacteria</taxon>
        <taxon>Pseudomonadales</taxon>
        <taxon>Pseudomonadaceae</taxon>
        <taxon>Pseudomonas</taxon>
    </lineage>
</organism>
<dbReference type="InterPro" id="IPR029068">
    <property type="entry name" value="Glyas_Bleomycin-R_OHBP_Dase"/>
</dbReference>
<accession>A0A9X0YDM8</accession>
<dbReference type="Proteomes" id="UP001154860">
    <property type="component" value="Unassembled WGS sequence"/>
</dbReference>
<reference evidence="2 3" key="1">
    <citation type="journal article" date="2021" name="Int. J. Syst. Evol. Microbiol.">
        <title>Pseudomonas lactucae sp. nov., a pathogen causing bacterial rot of lettuce in Japan.</title>
        <authorList>
            <person name="Sawada H."/>
            <person name="Fujikawa T."/>
            <person name="Satou M."/>
        </authorList>
    </citation>
    <scope>NUCLEOTIDE SEQUENCE [LARGE SCALE GENOMIC DNA]</scope>
    <source>
        <strain evidence="2 3">MAFF 301381</strain>
    </source>
</reference>
<comment type="caution">
    <text evidence="2">The sequence shown here is derived from an EMBL/GenBank/DDBJ whole genome shotgun (WGS) entry which is preliminary data.</text>
</comment>
<name>A0A9X0YDM8_9PSED</name>
<feature type="domain" description="VOC" evidence="1">
    <location>
        <begin position="29"/>
        <end position="167"/>
    </location>
</feature>
<dbReference type="PROSITE" id="PS51819">
    <property type="entry name" value="VOC"/>
    <property type="match status" value="1"/>
</dbReference>
<keyword evidence="3" id="KW-1185">Reference proteome</keyword>
<dbReference type="InterPro" id="IPR037523">
    <property type="entry name" value="VOC_core"/>
</dbReference>
<proteinExistence type="predicted"/>
<dbReference type="RefSeq" id="WP_205490886.1">
    <property type="nucleotide sequence ID" value="NZ_JAFHKI010000101.1"/>
</dbReference>
<dbReference type="EMBL" id="JAFHKJ010000060">
    <property type="protein sequence ID" value="MBN2977186.1"/>
    <property type="molecule type" value="Genomic_DNA"/>
</dbReference>
<dbReference type="AlphaFoldDB" id="A0A9X0YDM8"/>
<evidence type="ECO:0000259" key="1">
    <source>
        <dbReference type="PROSITE" id="PS51819"/>
    </source>
</evidence>